<dbReference type="EMBL" id="SRYB01000003">
    <property type="protein sequence ID" value="TGY80302.1"/>
    <property type="molecule type" value="Genomic_DNA"/>
</dbReference>
<comment type="caution">
    <text evidence="1">The sequence shown here is derived from an EMBL/GenBank/DDBJ whole genome shotgun (WGS) entry which is preliminary data.</text>
</comment>
<evidence type="ECO:0000313" key="1">
    <source>
        <dbReference type="EMBL" id="TGY80302.1"/>
    </source>
</evidence>
<organism evidence="1 2">
    <name type="scientific">Lepagella muris</name>
    <dbReference type="NCBI Taxonomy" id="3032870"/>
    <lineage>
        <taxon>Bacteria</taxon>
        <taxon>Pseudomonadati</taxon>
        <taxon>Bacteroidota</taxon>
        <taxon>Bacteroidia</taxon>
        <taxon>Bacteroidales</taxon>
        <taxon>Muribaculaceae</taxon>
        <taxon>Lepagella</taxon>
    </lineage>
</organism>
<proteinExistence type="predicted"/>
<dbReference type="Proteomes" id="UP000306319">
    <property type="component" value="Unassembled WGS sequence"/>
</dbReference>
<keyword evidence="2" id="KW-1185">Reference proteome</keyword>
<gene>
    <name evidence="1" type="ORF">E5331_03440</name>
</gene>
<name>A0AC61RHL8_9BACT</name>
<protein>
    <submittedName>
        <fullName evidence="1">Uncharacterized protein</fullName>
    </submittedName>
</protein>
<sequence>MRRYLLLFVILSTMILTVDAQKVSVNSVNQPAATVFRSLIEQTGKNFVYSSELLKDMKVSVKAKNKPLKQVLSDIFAGTDIEYKIKGNNVILKRKAKKKATVKTKSRNMDPYKVELPPLSIKSTMLDEVVVLSRLEDPAVETSYIGAKKSHSK</sequence>
<accession>A0AC61RHL8</accession>
<reference evidence="1" key="1">
    <citation type="submission" date="2019-04" db="EMBL/GenBank/DDBJ databases">
        <title>Microbes associate with the intestines of laboratory mice.</title>
        <authorList>
            <person name="Navarre W."/>
            <person name="Wong E."/>
            <person name="Huang K."/>
            <person name="Tropini C."/>
            <person name="Ng K."/>
            <person name="Yu B."/>
        </authorList>
    </citation>
    <scope>NUCLEOTIDE SEQUENCE</scope>
    <source>
        <strain evidence="1">NM04_E33</strain>
    </source>
</reference>
<evidence type="ECO:0000313" key="2">
    <source>
        <dbReference type="Proteomes" id="UP000306319"/>
    </source>
</evidence>